<accession>A0A9P6MT76</accession>
<name>A0A9P6MT76_9FUNG</name>
<evidence type="ECO:0000256" key="1">
    <source>
        <dbReference type="ARBA" id="ARBA00004123"/>
    </source>
</evidence>
<comment type="subcellular location">
    <subcellularLocation>
        <location evidence="1">Nucleus</location>
    </subcellularLocation>
</comment>
<dbReference type="Pfam" id="PF00850">
    <property type="entry name" value="Hist_deacetyl"/>
    <property type="match status" value="1"/>
</dbReference>
<evidence type="ECO:0000259" key="11">
    <source>
        <dbReference type="Pfam" id="PF00850"/>
    </source>
</evidence>
<feature type="compositionally biased region" description="Polar residues" evidence="10">
    <location>
        <begin position="219"/>
        <end position="228"/>
    </location>
</feature>
<feature type="compositionally biased region" description="Basic and acidic residues" evidence="10">
    <location>
        <begin position="95"/>
        <end position="115"/>
    </location>
</feature>
<evidence type="ECO:0000256" key="8">
    <source>
        <dbReference type="ARBA" id="ARBA00023163"/>
    </source>
</evidence>
<feature type="compositionally biased region" description="Basic and acidic residues" evidence="10">
    <location>
        <begin position="240"/>
        <end position="252"/>
    </location>
</feature>
<evidence type="ECO:0000256" key="6">
    <source>
        <dbReference type="ARBA" id="ARBA00022853"/>
    </source>
</evidence>
<protein>
    <recommendedName>
        <fullName evidence="3">histone deacetylase</fullName>
        <ecNumber evidence="3">3.5.1.98</ecNumber>
    </recommendedName>
</protein>
<feature type="compositionally biased region" description="Low complexity" evidence="10">
    <location>
        <begin position="26"/>
        <end position="54"/>
    </location>
</feature>
<comment type="caution">
    <text evidence="12">The sequence shown here is derived from an EMBL/GenBank/DDBJ whole genome shotgun (WGS) entry which is preliminary data.</text>
</comment>
<dbReference type="InterPro" id="IPR037138">
    <property type="entry name" value="His_deacetylse_dom_sf"/>
</dbReference>
<keyword evidence="7" id="KW-0805">Transcription regulation</keyword>
<keyword evidence="8" id="KW-0804">Transcription</keyword>
<dbReference type="InterPro" id="IPR023801">
    <property type="entry name" value="His_deacetylse_dom"/>
</dbReference>
<evidence type="ECO:0000256" key="9">
    <source>
        <dbReference type="ARBA" id="ARBA00023242"/>
    </source>
</evidence>
<dbReference type="PANTHER" id="PTHR10625">
    <property type="entry name" value="HISTONE DEACETYLASE HDAC1-RELATED"/>
    <property type="match status" value="1"/>
</dbReference>
<evidence type="ECO:0000256" key="5">
    <source>
        <dbReference type="ARBA" id="ARBA00022801"/>
    </source>
</evidence>
<gene>
    <name evidence="12" type="primary">HDA1_2</name>
    <name evidence="12" type="ORF">BGZ80_011646</name>
</gene>
<dbReference type="SUPFAM" id="SSF52768">
    <property type="entry name" value="Arginase/deacetylase"/>
    <property type="match status" value="1"/>
</dbReference>
<dbReference type="Gene3D" id="3.40.800.20">
    <property type="entry name" value="Histone deacetylase domain"/>
    <property type="match status" value="1"/>
</dbReference>
<dbReference type="PANTHER" id="PTHR10625:SF5">
    <property type="entry name" value="HISTONE DEACETYLASE"/>
    <property type="match status" value="1"/>
</dbReference>
<evidence type="ECO:0000313" key="12">
    <source>
        <dbReference type="EMBL" id="KAG0012585.1"/>
    </source>
</evidence>
<dbReference type="Proteomes" id="UP000703661">
    <property type="component" value="Unassembled WGS sequence"/>
</dbReference>
<feature type="region of interest" description="Disordered" evidence="10">
    <location>
        <begin position="1"/>
        <end position="290"/>
    </location>
</feature>
<dbReference type="GO" id="GO:0141221">
    <property type="term" value="F:histone deacetylase activity, hydrolytic mechanism"/>
    <property type="evidence" value="ECO:0007669"/>
    <property type="project" value="UniProtKB-EC"/>
</dbReference>
<proteinExistence type="inferred from homology"/>
<reference evidence="12" key="1">
    <citation type="journal article" date="2020" name="Fungal Divers.">
        <title>Resolving the Mortierellaceae phylogeny through synthesis of multi-gene phylogenetics and phylogenomics.</title>
        <authorList>
            <person name="Vandepol N."/>
            <person name="Liber J."/>
            <person name="Desiro A."/>
            <person name="Na H."/>
            <person name="Kennedy M."/>
            <person name="Barry K."/>
            <person name="Grigoriev I.V."/>
            <person name="Miller A.N."/>
            <person name="O'Donnell K."/>
            <person name="Stajich J.E."/>
            <person name="Bonito G."/>
        </authorList>
    </citation>
    <scope>NUCLEOTIDE SEQUENCE</scope>
    <source>
        <strain evidence="12">NRRL 2769</strain>
    </source>
</reference>
<dbReference type="EMBL" id="JAAAID010000963">
    <property type="protein sequence ID" value="KAG0012585.1"/>
    <property type="molecule type" value="Genomic_DNA"/>
</dbReference>
<evidence type="ECO:0000256" key="3">
    <source>
        <dbReference type="ARBA" id="ARBA00012111"/>
    </source>
</evidence>
<feature type="compositionally biased region" description="Low complexity" evidence="10">
    <location>
        <begin position="172"/>
        <end position="201"/>
    </location>
</feature>
<keyword evidence="5" id="KW-0378">Hydrolase</keyword>
<dbReference type="GO" id="GO:0000118">
    <property type="term" value="C:histone deacetylase complex"/>
    <property type="evidence" value="ECO:0007669"/>
    <property type="project" value="TreeGrafter"/>
</dbReference>
<comment type="similarity">
    <text evidence="2">Belongs to the histone deacetylase family. HD type 2 subfamily.</text>
</comment>
<feature type="compositionally biased region" description="Polar residues" evidence="10">
    <location>
        <begin position="65"/>
        <end position="76"/>
    </location>
</feature>
<evidence type="ECO:0000256" key="4">
    <source>
        <dbReference type="ARBA" id="ARBA00022491"/>
    </source>
</evidence>
<evidence type="ECO:0000256" key="10">
    <source>
        <dbReference type="SAM" id="MobiDB-lite"/>
    </source>
</evidence>
<sequence>MASDLSNHGPDPSQADVDMAPASPDATEPVTAAATTTVTAGSIPTASSSSSSTPTTPPTGTPITANTAKAFSTISINSDPSPGDNNNDDNNSNGYDHDHSDDNNRQVPECHRDNDEPSSSLALVRDDGVTQAQSGTSEIANGGALPSSMQGLNQEDPPATPPPPNSTKRFAAIELPPTTIPTTSTTAEMTTTAEVASTTIADTTEPMESTNKEIKNQEDASSVQGIEQENNHTTANNNNTRDENNDSDKDSASDNDIDSGDPSEPSWSDHENEPEGPLLPQPDSFHGRSTKTGYVYDVRMKHHNNVHGDDDHPEDPRRIWRIFDALVEAKISKRMIKIPSREATFEELNLVHTDDHIDNITKTSEMNKDELFEMANSYNSIYLNNLSAFCARLSCGSLIELCKAVATGQVLNGLAIIRPPGHHAEPHEAGGFCLYNNVAIAARYLQKAHGLRKIFILDW</sequence>
<feature type="domain" description="Histone deacetylase" evidence="11">
    <location>
        <begin position="312"/>
        <end position="459"/>
    </location>
</feature>
<dbReference type="InterPro" id="IPR023696">
    <property type="entry name" value="Ureohydrolase_dom_sf"/>
</dbReference>
<feature type="compositionally biased region" description="Low complexity" evidence="10">
    <location>
        <begin position="77"/>
        <end position="94"/>
    </location>
</feature>
<evidence type="ECO:0000313" key="13">
    <source>
        <dbReference type="Proteomes" id="UP000703661"/>
    </source>
</evidence>
<dbReference type="GO" id="GO:0040029">
    <property type="term" value="P:epigenetic regulation of gene expression"/>
    <property type="evidence" value="ECO:0007669"/>
    <property type="project" value="TreeGrafter"/>
</dbReference>
<keyword evidence="4" id="KW-0678">Repressor</keyword>
<evidence type="ECO:0000256" key="7">
    <source>
        <dbReference type="ARBA" id="ARBA00023015"/>
    </source>
</evidence>
<keyword evidence="9" id="KW-0539">Nucleus</keyword>
<keyword evidence="13" id="KW-1185">Reference proteome</keyword>
<feature type="compositionally biased region" description="Polar residues" evidence="10">
    <location>
        <begin position="130"/>
        <end position="139"/>
    </location>
</feature>
<evidence type="ECO:0000256" key="2">
    <source>
        <dbReference type="ARBA" id="ARBA00007738"/>
    </source>
</evidence>
<dbReference type="EC" id="3.5.1.98" evidence="3"/>
<organism evidence="12 13">
    <name type="scientific">Entomortierella chlamydospora</name>
    <dbReference type="NCBI Taxonomy" id="101097"/>
    <lineage>
        <taxon>Eukaryota</taxon>
        <taxon>Fungi</taxon>
        <taxon>Fungi incertae sedis</taxon>
        <taxon>Mucoromycota</taxon>
        <taxon>Mortierellomycotina</taxon>
        <taxon>Mortierellomycetes</taxon>
        <taxon>Mortierellales</taxon>
        <taxon>Mortierellaceae</taxon>
        <taxon>Entomortierella</taxon>
    </lineage>
</organism>
<keyword evidence="6" id="KW-0156">Chromatin regulator</keyword>
<dbReference type="AlphaFoldDB" id="A0A9P6MT76"/>